<sequence>MNESSQLLPFSVRYFKAIVLHILFENISGFPICPEIPKLFRDSRNLGFSKFWFGIGLEIGIPKNFGLGIGTWFSVRYPIPNQP</sequence>
<evidence type="ECO:0000313" key="2">
    <source>
        <dbReference type="Proteomes" id="UP000290289"/>
    </source>
</evidence>
<gene>
    <name evidence="1" type="ORF">DVH24_009385</name>
</gene>
<comment type="caution">
    <text evidence="1">The sequence shown here is derived from an EMBL/GenBank/DDBJ whole genome shotgun (WGS) entry which is preliminary data.</text>
</comment>
<dbReference type="Proteomes" id="UP000290289">
    <property type="component" value="Chromosome 10"/>
</dbReference>
<keyword evidence="2" id="KW-1185">Reference proteome</keyword>
<accession>A0A498ITQ6</accession>
<reference evidence="1 2" key="1">
    <citation type="submission" date="2018-10" db="EMBL/GenBank/DDBJ databases">
        <title>A high-quality apple genome assembly.</title>
        <authorList>
            <person name="Hu J."/>
        </authorList>
    </citation>
    <scope>NUCLEOTIDE SEQUENCE [LARGE SCALE GENOMIC DNA]</scope>
    <source>
        <strain evidence="2">cv. HFTH1</strain>
        <tissue evidence="1">Young leaf</tissue>
    </source>
</reference>
<protein>
    <submittedName>
        <fullName evidence="1">Uncharacterized protein</fullName>
    </submittedName>
</protein>
<dbReference type="EMBL" id="RDQH01000336">
    <property type="protein sequence ID" value="RXH85564.1"/>
    <property type="molecule type" value="Genomic_DNA"/>
</dbReference>
<evidence type="ECO:0000313" key="1">
    <source>
        <dbReference type="EMBL" id="RXH85564.1"/>
    </source>
</evidence>
<dbReference type="AlphaFoldDB" id="A0A498ITQ6"/>
<name>A0A498ITQ6_MALDO</name>
<proteinExistence type="predicted"/>
<organism evidence="1 2">
    <name type="scientific">Malus domestica</name>
    <name type="common">Apple</name>
    <name type="synonym">Pyrus malus</name>
    <dbReference type="NCBI Taxonomy" id="3750"/>
    <lineage>
        <taxon>Eukaryota</taxon>
        <taxon>Viridiplantae</taxon>
        <taxon>Streptophyta</taxon>
        <taxon>Embryophyta</taxon>
        <taxon>Tracheophyta</taxon>
        <taxon>Spermatophyta</taxon>
        <taxon>Magnoliopsida</taxon>
        <taxon>eudicotyledons</taxon>
        <taxon>Gunneridae</taxon>
        <taxon>Pentapetalae</taxon>
        <taxon>rosids</taxon>
        <taxon>fabids</taxon>
        <taxon>Rosales</taxon>
        <taxon>Rosaceae</taxon>
        <taxon>Amygdaloideae</taxon>
        <taxon>Maleae</taxon>
        <taxon>Malus</taxon>
    </lineage>
</organism>